<dbReference type="HOGENOM" id="CLU_3263730_0_0_2"/>
<protein>
    <submittedName>
        <fullName evidence="1">Uncharacterized protein</fullName>
    </submittedName>
</protein>
<organism evidence="1 2">
    <name type="scientific">Haloquadratum walsbyi J07HQW1</name>
    <dbReference type="NCBI Taxonomy" id="1238424"/>
    <lineage>
        <taxon>Archaea</taxon>
        <taxon>Methanobacteriati</taxon>
        <taxon>Methanobacteriota</taxon>
        <taxon>Stenosarchaea group</taxon>
        <taxon>Halobacteria</taxon>
        <taxon>Halobacteriales</taxon>
        <taxon>Haloferacaceae</taxon>
        <taxon>Haloquadratum</taxon>
    </lineage>
</organism>
<evidence type="ECO:0000313" key="1">
    <source>
        <dbReference type="EMBL" id="ERG92127.1"/>
    </source>
</evidence>
<dbReference type="Proteomes" id="UP000030649">
    <property type="component" value="Unassembled WGS sequence"/>
</dbReference>
<gene>
    <name evidence="1" type="ORF">J07HQW1_02162</name>
</gene>
<accession>U1PES8</accession>
<proteinExistence type="predicted"/>
<reference evidence="1 2" key="1">
    <citation type="journal article" date="2013" name="PLoS ONE">
        <title>Assembly-driven community genomics of a hypersaline microbial ecosystem.</title>
        <authorList>
            <person name="Podell S."/>
            <person name="Ugalde J.A."/>
            <person name="Narasingarao P."/>
            <person name="Banfield J.F."/>
            <person name="Heidelberg K.B."/>
            <person name="Allen E.E."/>
        </authorList>
    </citation>
    <scope>NUCLEOTIDE SEQUENCE [LARGE SCALE GENOMIC DNA]</scope>
    <source>
        <strain evidence="2">J07HQW1</strain>
    </source>
</reference>
<sequence length="41" mass="4542">MAAAATVRVRITLGEAGEEALASNCPSDVYSRFWALRRVFR</sequence>
<dbReference type="EMBL" id="KE356560">
    <property type="protein sequence ID" value="ERG92127.1"/>
    <property type="molecule type" value="Genomic_DNA"/>
</dbReference>
<dbReference type="AlphaFoldDB" id="U1PES8"/>
<evidence type="ECO:0000313" key="2">
    <source>
        <dbReference type="Proteomes" id="UP000030649"/>
    </source>
</evidence>
<dbReference type="STRING" id="1238424.J07HQW1_02162"/>
<name>U1PES8_9EURY</name>